<evidence type="ECO:0008006" key="4">
    <source>
        <dbReference type="Google" id="ProtNLM"/>
    </source>
</evidence>
<reference evidence="2 3" key="1">
    <citation type="submission" date="2020-08" db="EMBL/GenBank/DDBJ databases">
        <title>Genomic Encyclopedia of Type Strains, Phase IV (KMG-IV): sequencing the most valuable type-strain genomes for metagenomic binning, comparative biology and taxonomic classification.</title>
        <authorList>
            <person name="Goeker M."/>
        </authorList>
    </citation>
    <scope>NUCLEOTIDE SEQUENCE [LARGE SCALE GENOMIC DNA]</scope>
    <source>
        <strain evidence="2 3">DSM 7465</strain>
    </source>
</reference>
<comment type="caution">
    <text evidence="2">The sequence shown here is derived from an EMBL/GenBank/DDBJ whole genome shotgun (WGS) entry which is preliminary data.</text>
</comment>
<name>A0A840HWG1_9SPHN</name>
<evidence type="ECO:0000256" key="1">
    <source>
        <dbReference type="SAM" id="SignalP"/>
    </source>
</evidence>
<dbReference type="EMBL" id="JACHOV010000007">
    <property type="protein sequence ID" value="MBB4641806.1"/>
    <property type="molecule type" value="Genomic_DNA"/>
</dbReference>
<sequence>MTKFGKAALIVAAIVASVQTLPVQAETLTGVWFAGGTISESESAYAGVIKAFPKARLGKGFALRGSVNGGTYSYDVAATEIDAKYVGAETAIVYQLSGSWGWANISAGPRYTYTDLSPNDPGNKRQGSRWDVGLQTDGALDGRTWRLGWVGSVGPFDGAYEGRLQLGRKLEGQKYRIGVEGGIMGNPTYSKKIAGAFLAASVARNMDLQLGAGASFQEGRKARAYGSVGLSKVF</sequence>
<dbReference type="AlphaFoldDB" id="A0A840HWG1"/>
<dbReference type="RefSeq" id="WP_184475593.1">
    <property type="nucleotide sequence ID" value="NZ_JACHOV010000007.1"/>
</dbReference>
<feature type="signal peptide" evidence="1">
    <location>
        <begin position="1"/>
        <end position="25"/>
    </location>
</feature>
<gene>
    <name evidence="2" type="ORF">HNQ99_002119</name>
</gene>
<accession>A0A840HWG1</accession>
<dbReference type="InterPro" id="IPR031485">
    <property type="entry name" value="CBP_BcsS"/>
</dbReference>
<dbReference type="Pfam" id="PF17036">
    <property type="entry name" value="CBP_BcsS"/>
    <property type="match status" value="1"/>
</dbReference>
<proteinExistence type="predicted"/>
<keyword evidence="3" id="KW-1185">Reference proteome</keyword>
<evidence type="ECO:0000313" key="2">
    <source>
        <dbReference type="EMBL" id="MBB4641806.1"/>
    </source>
</evidence>
<protein>
    <recommendedName>
        <fullName evidence="4">Cellulose biosynthesis protein BcsS</fullName>
    </recommendedName>
</protein>
<evidence type="ECO:0000313" key="3">
    <source>
        <dbReference type="Proteomes" id="UP000575068"/>
    </source>
</evidence>
<dbReference type="Proteomes" id="UP000575068">
    <property type="component" value="Unassembled WGS sequence"/>
</dbReference>
<feature type="chain" id="PRO_5032383842" description="Cellulose biosynthesis protein BcsS" evidence="1">
    <location>
        <begin position="26"/>
        <end position="234"/>
    </location>
</feature>
<keyword evidence="1" id="KW-0732">Signal</keyword>
<organism evidence="2 3">
    <name type="scientific">Rhizorhapis suberifaciens</name>
    <name type="common">corky root of lettuce</name>
    <dbReference type="NCBI Taxonomy" id="13656"/>
    <lineage>
        <taxon>Bacteria</taxon>
        <taxon>Pseudomonadati</taxon>
        <taxon>Pseudomonadota</taxon>
        <taxon>Alphaproteobacteria</taxon>
        <taxon>Sphingomonadales</taxon>
        <taxon>Sphingomonadaceae</taxon>
        <taxon>Rhizorhapis</taxon>
    </lineage>
</organism>